<reference evidence="1 2" key="1">
    <citation type="submission" date="2018-03" db="EMBL/GenBank/DDBJ databases">
        <title>Genomic Encyclopedia of Archaeal and Bacterial Type Strains, Phase II (KMG-II): from individual species to whole genera.</title>
        <authorList>
            <person name="Goeker M."/>
        </authorList>
    </citation>
    <scope>NUCLEOTIDE SEQUENCE [LARGE SCALE GENOMIC DNA]</scope>
    <source>
        <strain evidence="1 2">DSM 18107</strain>
    </source>
</reference>
<sequence>MLVYAHGSLLFTVRRLNIMLQQPLINYFNAIYTQLCIIKF</sequence>
<dbReference type="AlphaFoldDB" id="A0A2P8GKX0"/>
<dbReference type="EMBL" id="PYGK01000002">
    <property type="protein sequence ID" value="PSL34595.1"/>
    <property type="molecule type" value="Genomic_DNA"/>
</dbReference>
<protein>
    <submittedName>
        <fullName evidence="1">Uncharacterized protein</fullName>
    </submittedName>
</protein>
<evidence type="ECO:0000313" key="1">
    <source>
        <dbReference type="EMBL" id="PSL34595.1"/>
    </source>
</evidence>
<gene>
    <name evidence="1" type="ORF">CLV42_102168</name>
</gene>
<evidence type="ECO:0000313" key="2">
    <source>
        <dbReference type="Proteomes" id="UP000240978"/>
    </source>
</evidence>
<accession>A0A2P8GKX0</accession>
<name>A0A2P8GKX0_9BACT</name>
<dbReference type="Proteomes" id="UP000240978">
    <property type="component" value="Unassembled WGS sequence"/>
</dbReference>
<organism evidence="1 2">
    <name type="scientific">Chitinophaga ginsengisoli</name>
    <dbReference type="NCBI Taxonomy" id="363837"/>
    <lineage>
        <taxon>Bacteria</taxon>
        <taxon>Pseudomonadati</taxon>
        <taxon>Bacteroidota</taxon>
        <taxon>Chitinophagia</taxon>
        <taxon>Chitinophagales</taxon>
        <taxon>Chitinophagaceae</taxon>
        <taxon>Chitinophaga</taxon>
    </lineage>
</organism>
<proteinExistence type="predicted"/>
<comment type="caution">
    <text evidence="1">The sequence shown here is derived from an EMBL/GenBank/DDBJ whole genome shotgun (WGS) entry which is preliminary data.</text>
</comment>
<keyword evidence="2" id="KW-1185">Reference proteome</keyword>